<reference evidence="3 4" key="1">
    <citation type="journal article" date="2006" name="Proc. Natl. Acad. Sci. U.S.A.">
        <title>Burkholderia xenovorans LB400 harbors a multi-replicon, 9.73-Mbp genome shaped for versatility.</title>
        <authorList>
            <person name="Chain P.S."/>
            <person name="Denef V.J."/>
            <person name="Konstantinidis K.T."/>
            <person name="Vergez L.M."/>
            <person name="Agullo L."/>
            <person name="Reyes V.L."/>
            <person name="Hauser L."/>
            <person name="Cordova M."/>
            <person name="Gomez L."/>
            <person name="Gonzalez M."/>
            <person name="Land M."/>
            <person name="Lao V."/>
            <person name="Larimer F."/>
            <person name="LiPuma J.J."/>
            <person name="Mahenthiralingam E."/>
            <person name="Malfatti S.A."/>
            <person name="Marx C.J."/>
            <person name="Parnell J.J."/>
            <person name="Ramette A."/>
            <person name="Richardson P."/>
            <person name="Seeger M."/>
            <person name="Smith D."/>
            <person name="Spilker T."/>
            <person name="Sul W.J."/>
            <person name="Tsoi T.V."/>
            <person name="Ulrich L.E."/>
            <person name="Zhulin I.B."/>
            <person name="Tiedje J.M."/>
        </authorList>
    </citation>
    <scope>NUCLEOTIDE SEQUENCE [LARGE SCALE GENOMIC DNA]</scope>
    <source>
        <strain evidence="3 4">LB400</strain>
    </source>
</reference>
<sequence>MQSIEFRHTLITMSCTAVMLALSLLLTACSEHPTTTTSADSASTSSATPATISAPPATSASTTPAASATENEKDEADENGAPAAKVEKTFAPSDKVHRGPRVKGIQLGDSLEDVKHEFSALLNNPACTVYDASQSLGAGIYAGICNSDGVILAAMTFVGGRLSILTFGSALVNQTFGSLPSKVFVQNFMSAYSIPDMNPEDGPNNELRLAYRDRSGWEADVFPDNSFTLKTTDTAAQQASRFN</sequence>
<dbReference type="OrthoDB" id="9114460at2"/>
<dbReference type="KEGG" id="bxb:DR64_110"/>
<keyword evidence="2" id="KW-0732">Signal</keyword>
<evidence type="ECO:0000256" key="1">
    <source>
        <dbReference type="SAM" id="MobiDB-lite"/>
    </source>
</evidence>
<protein>
    <recommendedName>
        <fullName evidence="5">Lipoprotein</fullName>
    </recommendedName>
</protein>
<evidence type="ECO:0000313" key="4">
    <source>
        <dbReference type="Proteomes" id="UP000001817"/>
    </source>
</evidence>
<evidence type="ECO:0000313" key="3">
    <source>
        <dbReference type="EMBL" id="ABE30557.1"/>
    </source>
</evidence>
<feature type="compositionally biased region" description="Low complexity" evidence="1">
    <location>
        <begin position="33"/>
        <end position="69"/>
    </location>
</feature>
<gene>
    <name evidence="3" type="ORF">Bxe_A2412</name>
</gene>
<feature type="chain" id="PRO_5004182762" description="Lipoprotein" evidence="2">
    <location>
        <begin position="29"/>
        <end position="243"/>
    </location>
</feature>
<proteinExistence type="predicted"/>
<name>Q13ZD2_PARXL</name>
<feature type="signal peptide" evidence="2">
    <location>
        <begin position="1"/>
        <end position="28"/>
    </location>
</feature>
<dbReference type="eggNOG" id="ENOG5032PDJ">
    <property type="taxonomic scope" value="Bacteria"/>
</dbReference>
<evidence type="ECO:0000256" key="2">
    <source>
        <dbReference type="SAM" id="SignalP"/>
    </source>
</evidence>
<keyword evidence="4" id="KW-1185">Reference proteome</keyword>
<dbReference type="RefSeq" id="WP_011488200.1">
    <property type="nucleotide sequence ID" value="NC_007951.1"/>
</dbReference>
<feature type="region of interest" description="Disordered" evidence="1">
    <location>
        <begin position="33"/>
        <end position="102"/>
    </location>
</feature>
<evidence type="ECO:0008006" key="5">
    <source>
        <dbReference type="Google" id="ProtNLM"/>
    </source>
</evidence>
<dbReference type="PATRIC" id="fig|266265.5.peg.2113"/>
<dbReference type="STRING" id="266265.Bxe_A2412"/>
<dbReference type="KEGG" id="bxe:Bxe_A2412"/>
<organism evidence="3 4">
    <name type="scientific">Paraburkholderia xenovorans (strain LB400)</name>
    <dbReference type="NCBI Taxonomy" id="266265"/>
    <lineage>
        <taxon>Bacteria</taxon>
        <taxon>Pseudomonadati</taxon>
        <taxon>Pseudomonadota</taxon>
        <taxon>Betaproteobacteria</taxon>
        <taxon>Burkholderiales</taxon>
        <taxon>Burkholderiaceae</taxon>
        <taxon>Paraburkholderia</taxon>
    </lineage>
</organism>
<dbReference type="Proteomes" id="UP000001817">
    <property type="component" value="Chromosome 1"/>
</dbReference>
<dbReference type="EMBL" id="CP000270">
    <property type="protein sequence ID" value="ABE30557.1"/>
    <property type="molecule type" value="Genomic_DNA"/>
</dbReference>
<dbReference type="PROSITE" id="PS51257">
    <property type="entry name" value="PROKAR_LIPOPROTEIN"/>
    <property type="match status" value="1"/>
</dbReference>
<accession>Q13ZD2</accession>
<dbReference type="AlphaFoldDB" id="Q13ZD2"/>